<evidence type="ECO:0000313" key="14">
    <source>
        <dbReference type="Proteomes" id="UP000053369"/>
    </source>
</evidence>
<dbReference type="GO" id="GO:0001708">
    <property type="term" value="P:cell fate specification"/>
    <property type="evidence" value="ECO:0007669"/>
    <property type="project" value="TreeGrafter"/>
</dbReference>
<keyword evidence="14" id="KW-1185">Reference proteome</keyword>
<dbReference type="SMART" id="SM00425">
    <property type="entry name" value="TBOX"/>
    <property type="match status" value="1"/>
</dbReference>
<dbReference type="Pfam" id="PF00907">
    <property type="entry name" value="T-box"/>
    <property type="match status" value="2"/>
</dbReference>
<reference evidence="13 14" key="1">
    <citation type="submission" date="2014-04" db="EMBL/GenBank/DDBJ databases">
        <title>Genome evolution of avian class.</title>
        <authorList>
            <person name="Zhang G."/>
            <person name="Li C."/>
        </authorList>
    </citation>
    <scope>NUCLEOTIDE SEQUENCE [LARGE SCALE GENOMIC DNA]</scope>
    <source>
        <strain evidence="13">BGI_N332</strain>
    </source>
</reference>
<evidence type="ECO:0000256" key="1">
    <source>
        <dbReference type="ARBA" id="ARBA00022473"/>
    </source>
</evidence>
<evidence type="ECO:0000256" key="10">
    <source>
        <dbReference type="PROSITE-ProRule" id="PRU00201"/>
    </source>
</evidence>
<evidence type="ECO:0000256" key="4">
    <source>
        <dbReference type="ARBA" id="ARBA00023159"/>
    </source>
</evidence>
<evidence type="ECO:0000256" key="6">
    <source>
        <dbReference type="ARBA" id="ARBA00023242"/>
    </source>
</evidence>
<dbReference type="PROSITE" id="PS50252">
    <property type="entry name" value="TBOX_3"/>
    <property type="match status" value="1"/>
</dbReference>
<evidence type="ECO:0000256" key="8">
    <source>
        <dbReference type="ARBA" id="ARBA00041469"/>
    </source>
</evidence>
<dbReference type="GO" id="GO:0000978">
    <property type="term" value="F:RNA polymerase II cis-regulatory region sequence-specific DNA binding"/>
    <property type="evidence" value="ECO:0007669"/>
    <property type="project" value="InterPro"/>
</dbReference>
<keyword evidence="6 10" id="KW-0539">Nucleus</keyword>
<evidence type="ECO:0000256" key="3">
    <source>
        <dbReference type="ARBA" id="ARBA00023125"/>
    </source>
</evidence>
<evidence type="ECO:0000256" key="11">
    <source>
        <dbReference type="SAM" id="MobiDB-lite"/>
    </source>
</evidence>
<keyword evidence="3 10" id="KW-0238">DNA-binding</keyword>
<protein>
    <recommendedName>
        <fullName evidence="7">T-box transcription factor T</fullName>
    </recommendedName>
    <alternativeName>
        <fullName evidence="8">Brachyury protein</fullName>
    </alternativeName>
    <alternativeName>
        <fullName evidence="9">Protein T</fullName>
    </alternativeName>
</protein>
<dbReference type="GO" id="GO:0045893">
    <property type="term" value="P:positive regulation of DNA-templated transcription"/>
    <property type="evidence" value="ECO:0007669"/>
    <property type="project" value="InterPro"/>
</dbReference>
<dbReference type="InterPro" id="IPR001699">
    <property type="entry name" value="TF_T-box"/>
</dbReference>
<proteinExistence type="predicted"/>
<evidence type="ECO:0000256" key="9">
    <source>
        <dbReference type="ARBA" id="ARBA00042501"/>
    </source>
</evidence>
<feature type="region of interest" description="Disordered" evidence="11">
    <location>
        <begin position="376"/>
        <end position="409"/>
    </location>
</feature>
<keyword evidence="1" id="KW-0217">Developmental protein</keyword>
<dbReference type="Gene3D" id="2.60.40.820">
    <property type="entry name" value="Transcription factor, T-box"/>
    <property type="match status" value="2"/>
</dbReference>
<evidence type="ECO:0000256" key="2">
    <source>
        <dbReference type="ARBA" id="ARBA00023015"/>
    </source>
</evidence>
<dbReference type="PRINTS" id="PR00937">
    <property type="entry name" value="TBOX"/>
</dbReference>
<dbReference type="GO" id="GO:0000981">
    <property type="term" value="F:DNA-binding transcription factor activity, RNA polymerase II-specific"/>
    <property type="evidence" value="ECO:0007669"/>
    <property type="project" value="TreeGrafter"/>
</dbReference>
<dbReference type="SUPFAM" id="SSF49417">
    <property type="entry name" value="p53-like transcription factors"/>
    <property type="match status" value="1"/>
</dbReference>
<gene>
    <name evidence="13" type="ORF">N332_10552</name>
</gene>
<keyword evidence="5" id="KW-0804">Transcription</keyword>
<dbReference type="GO" id="GO:0000785">
    <property type="term" value="C:chromatin"/>
    <property type="evidence" value="ECO:0007669"/>
    <property type="project" value="TreeGrafter"/>
</dbReference>
<dbReference type="InterPro" id="IPR002070">
    <property type="entry name" value="TF_Brachyury"/>
</dbReference>
<comment type="subcellular location">
    <subcellularLocation>
        <location evidence="10">Nucleus</location>
    </subcellularLocation>
</comment>
<dbReference type="AlphaFoldDB" id="A0A091REJ2"/>
<dbReference type="InterPro" id="IPR008967">
    <property type="entry name" value="p53-like_TF_DNA-bd_sf"/>
</dbReference>
<dbReference type="InterPro" id="IPR036960">
    <property type="entry name" value="T-box_sf"/>
</dbReference>
<dbReference type="PRINTS" id="PR00938">
    <property type="entry name" value="BRACHYURY"/>
</dbReference>
<organism evidence="13 14">
    <name type="scientific">Mesitornis unicolor</name>
    <name type="common">brown roatelo</name>
    <dbReference type="NCBI Taxonomy" id="54374"/>
    <lineage>
        <taxon>Eukaryota</taxon>
        <taxon>Metazoa</taxon>
        <taxon>Chordata</taxon>
        <taxon>Craniata</taxon>
        <taxon>Vertebrata</taxon>
        <taxon>Euteleostomi</taxon>
        <taxon>Archelosauria</taxon>
        <taxon>Archosauria</taxon>
        <taxon>Dinosauria</taxon>
        <taxon>Saurischia</taxon>
        <taxon>Theropoda</taxon>
        <taxon>Coelurosauria</taxon>
        <taxon>Aves</taxon>
        <taxon>Neognathae</taxon>
        <taxon>Neoaves</taxon>
        <taxon>Columbimorphae</taxon>
        <taxon>Mesitornithiformes</taxon>
        <taxon>Mesitornithidae</taxon>
        <taxon>Mesitornis</taxon>
    </lineage>
</organism>
<dbReference type="PANTHER" id="PTHR11267:SF83">
    <property type="entry name" value="T-BOX TRANSCRIPTION FACTOR T"/>
    <property type="match status" value="1"/>
</dbReference>
<dbReference type="GO" id="GO:0005634">
    <property type="term" value="C:nucleus"/>
    <property type="evidence" value="ECO:0007669"/>
    <property type="project" value="UniProtKB-SubCell"/>
</dbReference>
<keyword evidence="4" id="KW-0010">Activator</keyword>
<evidence type="ECO:0000259" key="12">
    <source>
        <dbReference type="PROSITE" id="PS50252"/>
    </source>
</evidence>
<evidence type="ECO:0000256" key="7">
    <source>
        <dbReference type="ARBA" id="ARBA00040703"/>
    </source>
</evidence>
<dbReference type="GO" id="GO:0001756">
    <property type="term" value="P:somitogenesis"/>
    <property type="evidence" value="ECO:0007669"/>
    <property type="project" value="TreeGrafter"/>
</dbReference>
<dbReference type="GO" id="GO:0003007">
    <property type="term" value="P:heart morphogenesis"/>
    <property type="evidence" value="ECO:0007669"/>
    <property type="project" value="TreeGrafter"/>
</dbReference>
<sequence length="427" mass="46822">MSSPGTEGAGKPLQYRVDHLLSAVESELQAGSEKGDPTERELRVTLEDNDLWLRFKELTNEMIVTKNGRHAFFQAKDGCLDIFTLFLNMSLWSECLMMQVVQSLLPSGHLMPRVCDCASHPVKYQDAFCACQHLPSACHCSLALSVCLQIMLNSLHKYEPRIHIVRVGGPQRMITSHSFPETQFIAVTAYQNEEITALKIKYNPFAKAFLDAKERSDHKDMMEEVGDNQQSGYSQLGSWLIPGTGTLCPPANPHPQFGAPLSLSPAHSCERYSSLRNHRPAPYPNPYTHRNNSPTAYADNSSACLSMLQSHDNWSSLGVPTHTTMLPVSHSTGTATSSSQYPNLWSVSNSTITPVSQSSGMSNGLSSQFLRSSPAHYTTLPHPIPATSSASPLYDGGAPTDLPDSQYDASAHARLTSTWTPVTPPSM</sequence>
<dbReference type="GO" id="GO:0001707">
    <property type="term" value="P:mesoderm formation"/>
    <property type="evidence" value="ECO:0007669"/>
    <property type="project" value="TreeGrafter"/>
</dbReference>
<feature type="domain" description="T-box" evidence="12">
    <location>
        <begin position="46"/>
        <end position="211"/>
    </location>
</feature>
<keyword evidence="2" id="KW-0805">Transcription regulation</keyword>
<evidence type="ECO:0000256" key="5">
    <source>
        <dbReference type="ARBA" id="ARBA00023163"/>
    </source>
</evidence>
<dbReference type="InterPro" id="IPR046360">
    <property type="entry name" value="T-box_DNA-bd"/>
</dbReference>
<dbReference type="PANTHER" id="PTHR11267">
    <property type="entry name" value="T-BOX PROTEIN-RELATED"/>
    <property type="match status" value="1"/>
</dbReference>
<dbReference type="Proteomes" id="UP000053369">
    <property type="component" value="Unassembled WGS sequence"/>
</dbReference>
<name>A0A091REJ2_9AVES</name>
<accession>A0A091REJ2</accession>
<dbReference type="EMBL" id="KK815001">
    <property type="protein sequence ID" value="KFQ37911.1"/>
    <property type="molecule type" value="Genomic_DNA"/>
</dbReference>
<evidence type="ECO:0000313" key="13">
    <source>
        <dbReference type="EMBL" id="KFQ37911.1"/>
    </source>
</evidence>
<comment type="caution">
    <text evidence="10">Lacks conserved residue(s) required for the propagation of feature annotation.</text>
</comment>